<dbReference type="RefSeq" id="WP_168606115.1">
    <property type="nucleotide sequence ID" value="NZ_CP038852.1"/>
</dbReference>
<proteinExistence type="predicted"/>
<dbReference type="PANTHER" id="PTHR28641:SF1">
    <property type="entry name" value="MALONYL-COA DECARBOXYLASE, MITOCHONDRIAL"/>
    <property type="match status" value="1"/>
</dbReference>
<evidence type="ECO:0000259" key="2">
    <source>
        <dbReference type="Pfam" id="PF17408"/>
    </source>
</evidence>
<dbReference type="Gene3D" id="3.40.630.150">
    <property type="entry name" value="Malonyl-CoA decarboxylase, catalytic domain"/>
    <property type="match status" value="1"/>
</dbReference>
<reference evidence="3 4" key="1">
    <citation type="journal article" date="2020" name="Nat. Microbiol.">
        <title>Lysogenic host-virus interactions in SAR11 marine bacteria.</title>
        <authorList>
            <person name="Morris R.M."/>
            <person name="Cain K.R."/>
            <person name="Hvorecny K.L."/>
            <person name="Kollman J.M."/>
        </authorList>
    </citation>
    <scope>NUCLEOTIDE SEQUENCE [LARGE SCALE GENOMIC DNA]</scope>
    <source>
        <strain evidence="3 4">NP1</strain>
    </source>
</reference>
<evidence type="ECO:0000259" key="1">
    <source>
        <dbReference type="Pfam" id="PF05292"/>
    </source>
</evidence>
<dbReference type="PANTHER" id="PTHR28641">
    <property type="match status" value="1"/>
</dbReference>
<keyword evidence="4" id="KW-1185">Reference proteome</keyword>
<dbReference type="KEGG" id="peg:E5R92_00135"/>
<dbReference type="GO" id="GO:0050080">
    <property type="term" value="F:malonyl-CoA decarboxylase activity"/>
    <property type="evidence" value="ECO:0007669"/>
    <property type="project" value="InterPro"/>
</dbReference>
<dbReference type="Proteomes" id="UP000501094">
    <property type="component" value="Chromosome"/>
</dbReference>
<dbReference type="Pfam" id="PF17408">
    <property type="entry name" value="MCD_N"/>
    <property type="match status" value="1"/>
</dbReference>
<feature type="domain" description="Malonyl-CoA decarboxylase N-terminal" evidence="2">
    <location>
        <begin position="78"/>
        <end position="161"/>
    </location>
</feature>
<organism evidence="3 4">
    <name type="scientific">Candidatus Pelagibacter giovannonii</name>
    <dbReference type="NCBI Taxonomy" id="2563896"/>
    <lineage>
        <taxon>Bacteria</taxon>
        <taxon>Pseudomonadati</taxon>
        <taxon>Pseudomonadota</taxon>
        <taxon>Alphaproteobacteria</taxon>
        <taxon>Candidatus Pelagibacterales</taxon>
        <taxon>Candidatus Pelagibacteraceae</taxon>
        <taxon>Candidatus Pelagibacter</taxon>
    </lineage>
</organism>
<dbReference type="Gene3D" id="1.20.140.90">
    <property type="entry name" value="Malonyl-CoA decarboxylase, oligemerization domain"/>
    <property type="match status" value="1"/>
</dbReference>
<protein>
    <submittedName>
        <fullName evidence="3">Malonyl-CoA decarboxylase</fullName>
    </submittedName>
</protein>
<dbReference type="InterPro" id="IPR038351">
    <property type="entry name" value="MCD_N_sf"/>
</dbReference>
<dbReference type="Pfam" id="PF05292">
    <property type="entry name" value="MCD"/>
    <property type="match status" value="1"/>
</dbReference>
<name>A0A6H1Q0I5_9PROT</name>
<dbReference type="EMBL" id="CP038852">
    <property type="protein sequence ID" value="QIZ20206.1"/>
    <property type="molecule type" value="Genomic_DNA"/>
</dbReference>
<dbReference type="GO" id="GO:0006633">
    <property type="term" value="P:fatty acid biosynthetic process"/>
    <property type="evidence" value="ECO:0007669"/>
    <property type="project" value="InterPro"/>
</dbReference>
<dbReference type="InterPro" id="IPR007956">
    <property type="entry name" value="Malonyl_CoA_deC_C"/>
</dbReference>
<sequence>MFNLKQIISSIADAGQKIFNRSDIKKNDINSILDLCDDLISNKGAAFGITVARDVTKLYQILSPENKLIFFKRINEKYKANFTEVDEAINLYKISPNEKTLANLFKASSGKRRELFTRMNMAPNGTSIIIELREDLLKVLKDNKDLKVLDDDLRYLFKGWFNPGFLKLEKITWDTKAAVLEKIIQYERVHQMKDMNELKRRLGEDRRFFSYFHPALEDEPIIFVQVALTKGLGKSIQELMKPSNDEKKNYDTATFYSISNCQEGLSRVTLGNFLIKRVVYEIQEELPHIKNFGTLSPLPGFVDWLSYVEEPKIKNILANIKNQDVSFLKSKDLKLGDSRIIENKEAITKLVAHYIVNEKNQQGLPVNDVSRFHLGNGAIVEDIVINANVSEQGYKRAFGVMVNYLYELKSIEKNHEDYMNNNKVIVSDKIKKYL</sequence>
<feature type="domain" description="Malonyl-CoA decarboxylase C-terminal" evidence="1">
    <location>
        <begin position="164"/>
        <end position="407"/>
    </location>
</feature>
<dbReference type="InterPro" id="IPR042303">
    <property type="entry name" value="Malonyl_CoA_deC_C_sf"/>
</dbReference>
<evidence type="ECO:0000313" key="3">
    <source>
        <dbReference type="EMBL" id="QIZ20206.1"/>
    </source>
</evidence>
<dbReference type="InterPro" id="IPR035372">
    <property type="entry name" value="MCD_N"/>
</dbReference>
<accession>A0A6H1Q0I5</accession>
<dbReference type="AlphaFoldDB" id="A0A6H1Q0I5"/>
<dbReference type="InterPro" id="IPR038917">
    <property type="entry name" value="Malonyl_CoA_deC"/>
</dbReference>
<evidence type="ECO:0000313" key="4">
    <source>
        <dbReference type="Proteomes" id="UP000501094"/>
    </source>
</evidence>
<gene>
    <name evidence="3" type="ORF">E5R92_00135</name>
</gene>